<evidence type="ECO:0000256" key="9">
    <source>
        <dbReference type="RuleBase" id="RU003823"/>
    </source>
</evidence>
<evidence type="ECO:0000256" key="7">
    <source>
        <dbReference type="ARBA" id="ARBA00035255"/>
    </source>
</evidence>
<dbReference type="STRING" id="59374.FSU_1873"/>
<dbReference type="eggNOG" id="COG0098">
    <property type="taxonomic scope" value="Bacteria"/>
</dbReference>
<dbReference type="GO" id="GO:0006412">
    <property type="term" value="P:translation"/>
    <property type="evidence" value="ECO:0007669"/>
    <property type="project" value="UniProtKB-UniRule"/>
</dbReference>
<name>D9SBC0_FIBSS</name>
<dbReference type="EMBL" id="CP002158">
    <property type="protein sequence ID" value="ADL24597.1"/>
    <property type="molecule type" value="Genomic_DNA"/>
</dbReference>
<dbReference type="GO" id="GO:0042254">
    <property type="term" value="P:ribosome biogenesis"/>
    <property type="evidence" value="ECO:0007669"/>
    <property type="project" value="UniProtKB-ARBA"/>
</dbReference>
<dbReference type="Gene3D" id="3.30.230.10">
    <property type="match status" value="1"/>
</dbReference>
<keyword evidence="3 8" id="KW-0699">rRNA-binding</keyword>
<organism evidence="11 12">
    <name type="scientific">Fibrobacter succinogenes (strain ATCC 19169 / S85)</name>
    <dbReference type="NCBI Taxonomy" id="59374"/>
    <lineage>
        <taxon>Bacteria</taxon>
        <taxon>Pseudomonadati</taxon>
        <taxon>Fibrobacterota</taxon>
        <taxon>Fibrobacteria</taxon>
        <taxon>Fibrobacterales</taxon>
        <taxon>Fibrobacteraceae</taxon>
        <taxon>Fibrobacter</taxon>
    </lineage>
</organism>
<dbReference type="InterPro" id="IPR005712">
    <property type="entry name" value="Ribosomal_uS5_bac-type"/>
</dbReference>
<evidence type="ECO:0000256" key="4">
    <source>
        <dbReference type="ARBA" id="ARBA00022884"/>
    </source>
</evidence>
<dbReference type="InterPro" id="IPR005324">
    <property type="entry name" value="Ribosomal_uS5_C"/>
</dbReference>
<comment type="similarity">
    <text evidence="2 8 9">Belongs to the universal ribosomal protein uS5 family.</text>
</comment>
<dbReference type="HAMAP" id="MF_01307_B">
    <property type="entry name" value="Ribosomal_uS5_B"/>
    <property type="match status" value="1"/>
</dbReference>
<proteinExistence type="inferred from homology"/>
<dbReference type="KEGG" id="fsc:FSU_1873"/>
<dbReference type="InterPro" id="IPR013810">
    <property type="entry name" value="Ribosomal_uS5_N"/>
</dbReference>
<protein>
    <recommendedName>
        <fullName evidence="7 8">Small ribosomal subunit protein uS5</fullName>
    </recommendedName>
</protein>
<dbReference type="Proteomes" id="UP000000517">
    <property type="component" value="Chromosome"/>
</dbReference>
<dbReference type="NCBIfam" id="TIGR01021">
    <property type="entry name" value="rpsE_bact"/>
    <property type="match status" value="1"/>
</dbReference>
<dbReference type="InterPro" id="IPR020568">
    <property type="entry name" value="Ribosomal_Su5_D2-typ_SF"/>
</dbReference>
<comment type="subunit">
    <text evidence="8">Part of the 30S ribosomal subunit. Contacts proteins S4 and S8.</text>
</comment>
<dbReference type="FunFam" id="3.30.160.20:FF:000001">
    <property type="entry name" value="30S ribosomal protein S5"/>
    <property type="match status" value="1"/>
</dbReference>
<feature type="domain" description="S5 DRBM" evidence="10">
    <location>
        <begin position="14"/>
        <end position="77"/>
    </location>
</feature>
<comment type="function">
    <text evidence="1 8">Located at the back of the 30S subunit body where it stabilizes the conformation of the head with respect to the body.</text>
</comment>
<dbReference type="SUPFAM" id="SSF54211">
    <property type="entry name" value="Ribosomal protein S5 domain 2-like"/>
    <property type="match status" value="1"/>
</dbReference>
<dbReference type="GO" id="GO:0015935">
    <property type="term" value="C:small ribosomal subunit"/>
    <property type="evidence" value="ECO:0007669"/>
    <property type="project" value="InterPro"/>
</dbReference>
<keyword evidence="6 8" id="KW-0687">Ribonucleoprotein</keyword>
<dbReference type="GO" id="GO:0003735">
    <property type="term" value="F:structural constituent of ribosome"/>
    <property type="evidence" value="ECO:0007669"/>
    <property type="project" value="UniProtKB-UniRule"/>
</dbReference>
<dbReference type="GO" id="GO:0019843">
    <property type="term" value="F:rRNA binding"/>
    <property type="evidence" value="ECO:0007669"/>
    <property type="project" value="UniProtKB-UniRule"/>
</dbReference>
<dbReference type="PATRIC" id="fig|59374.8.peg.1805"/>
<evidence type="ECO:0000313" key="12">
    <source>
        <dbReference type="Proteomes" id="UP000000517"/>
    </source>
</evidence>
<comment type="function">
    <text evidence="8">With S4 and S12 plays an important role in translational accuracy.</text>
</comment>
<dbReference type="InterPro" id="IPR014721">
    <property type="entry name" value="Ribsml_uS5_D2-typ_fold_subgr"/>
</dbReference>
<dbReference type="PANTHER" id="PTHR48277">
    <property type="entry name" value="MITOCHONDRIAL RIBOSOMAL PROTEIN S5"/>
    <property type="match status" value="1"/>
</dbReference>
<accession>D9SBC0</accession>
<evidence type="ECO:0000256" key="1">
    <source>
        <dbReference type="ARBA" id="ARBA00003093"/>
    </source>
</evidence>
<keyword evidence="4 8" id="KW-0694">RNA-binding</keyword>
<evidence type="ECO:0000256" key="2">
    <source>
        <dbReference type="ARBA" id="ARBA00008945"/>
    </source>
</evidence>
<dbReference type="Pfam" id="PF03719">
    <property type="entry name" value="Ribosomal_S5_C"/>
    <property type="match status" value="1"/>
</dbReference>
<dbReference type="Pfam" id="PF00333">
    <property type="entry name" value="Ribosomal_S5"/>
    <property type="match status" value="1"/>
</dbReference>
<dbReference type="FunFam" id="3.30.230.10:FF:000002">
    <property type="entry name" value="30S ribosomal protein S5"/>
    <property type="match status" value="1"/>
</dbReference>
<dbReference type="SUPFAM" id="SSF54768">
    <property type="entry name" value="dsRNA-binding domain-like"/>
    <property type="match status" value="1"/>
</dbReference>
<sequence>MRYTLEREAQVSEFEDKVVHINRCAKTVKGGRRMSFSALVVVGNKNGKVGVGLGKAKEVSEAIRKGTEAAQRNIVEVQLLDGTIPHDIEVKSGSTRILLMPAAPGTGVIAGAAARAVLELAGVRNILTKIHGSSNPSTVVSACLEGLLSQKNKQDCAKLRGFEA</sequence>
<reference evidence="12" key="1">
    <citation type="submission" date="2010-08" db="EMBL/GenBank/DDBJ databases">
        <title>Complete sequence of Fibrobacter succinogenes subsp. succinogenes S85.</title>
        <authorList>
            <person name="Durkin A.S."/>
            <person name="Nelson K.E."/>
            <person name="Morrison M."/>
            <person name="Forsberg C.W."/>
            <person name="Wilson D.B."/>
            <person name="Russell J.B."/>
            <person name="Cann I.K.O."/>
            <person name="Mackie R.I."/>
            <person name="White B.A."/>
        </authorList>
    </citation>
    <scope>NUCLEOTIDE SEQUENCE [LARGE SCALE GENOMIC DNA]</scope>
    <source>
        <strain evidence="12">ATCC 19169 / S85</strain>
    </source>
</reference>
<dbReference type="AlphaFoldDB" id="D9SBC0"/>
<dbReference type="InterPro" id="IPR018192">
    <property type="entry name" value="Ribosomal_uS5_N_CS"/>
</dbReference>
<evidence type="ECO:0000256" key="3">
    <source>
        <dbReference type="ARBA" id="ARBA00022730"/>
    </source>
</evidence>
<dbReference type="PROSITE" id="PS00585">
    <property type="entry name" value="RIBOSOMAL_S5"/>
    <property type="match status" value="1"/>
</dbReference>
<dbReference type="GO" id="GO:0005737">
    <property type="term" value="C:cytoplasm"/>
    <property type="evidence" value="ECO:0007669"/>
    <property type="project" value="UniProtKB-ARBA"/>
</dbReference>
<dbReference type="PROSITE" id="PS50881">
    <property type="entry name" value="S5_DSRBD"/>
    <property type="match status" value="1"/>
</dbReference>
<dbReference type="InterPro" id="IPR000851">
    <property type="entry name" value="Ribosomal_uS5"/>
</dbReference>
<evidence type="ECO:0000256" key="8">
    <source>
        <dbReference type="HAMAP-Rule" id="MF_01307"/>
    </source>
</evidence>
<comment type="domain">
    <text evidence="8">The N-terminal domain interacts with the head of the 30S subunit; the C-terminal domain interacts with the body and contacts protein S4. The interaction surface between S4 and S5 is involved in control of translational fidelity.</text>
</comment>
<dbReference type="PANTHER" id="PTHR48277:SF1">
    <property type="entry name" value="MITOCHONDRIAL RIBOSOMAL PROTEIN S5"/>
    <property type="match status" value="1"/>
</dbReference>
<dbReference type="Gene3D" id="3.30.160.20">
    <property type="match status" value="1"/>
</dbReference>
<evidence type="ECO:0000256" key="6">
    <source>
        <dbReference type="ARBA" id="ARBA00023274"/>
    </source>
</evidence>
<gene>
    <name evidence="8 11" type="primary">rpsE</name>
    <name evidence="11" type="ordered locus">FSU_1873</name>
</gene>
<keyword evidence="5 8" id="KW-0689">Ribosomal protein</keyword>
<evidence type="ECO:0000256" key="5">
    <source>
        <dbReference type="ARBA" id="ARBA00022980"/>
    </source>
</evidence>
<evidence type="ECO:0000313" key="11">
    <source>
        <dbReference type="EMBL" id="ADL24597.1"/>
    </source>
</evidence>
<evidence type="ECO:0000259" key="10">
    <source>
        <dbReference type="PROSITE" id="PS50881"/>
    </source>
</evidence>
<dbReference type="HOGENOM" id="CLU_065898_2_2_0"/>